<dbReference type="SUPFAM" id="SSF54593">
    <property type="entry name" value="Glyoxalase/Bleomycin resistance protein/Dihydroxybiphenyl dioxygenase"/>
    <property type="match status" value="1"/>
</dbReference>
<sequence>MKVTQHLWFERDMDAAIKFYTSLIPGSKIEWVSAIPADNPSGPAGSVGMAAFTIGDQRYMAINAGPLDPFNHSFSILVECDTQAEIDRLWDALKEGGSTEQCGWLRDRWGLSWQITPKRLGELMMDPDPAVSKRVTEAMLKQVKFDISALEAAAKG</sequence>
<accession>A0A087M0B6</accession>
<keyword evidence="2" id="KW-0830">Ubiquinone</keyword>
<dbReference type="OrthoDB" id="9806473at2"/>
<dbReference type="STRING" id="46914.JP75_15320"/>
<protein>
    <submittedName>
        <fullName evidence="2">3-demethylubiquinone-9 3-methyltransferase</fullName>
    </submittedName>
</protein>
<dbReference type="GO" id="GO:0008168">
    <property type="term" value="F:methyltransferase activity"/>
    <property type="evidence" value="ECO:0007669"/>
    <property type="project" value="UniProtKB-KW"/>
</dbReference>
<dbReference type="InterPro" id="IPR029068">
    <property type="entry name" value="Glyas_Bleomycin-R_OHBP_Dase"/>
</dbReference>
<organism evidence="2 3">
    <name type="scientific">Devosia riboflavina</name>
    <dbReference type="NCBI Taxonomy" id="46914"/>
    <lineage>
        <taxon>Bacteria</taxon>
        <taxon>Pseudomonadati</taxon>
        <taxon>Pseudomonadota</taxon>
        <taxon>Alphaproteobacteria</taxon>
        <taxon>Hyphomicrobiales</taxon>
        <taxon>Devosiaceae</taxon>
        <taxon>Devosia</taxon>
    </lineage>
</organism>
<dbReference type="InterPro" id="IPR009725">
    <property type="entry name" value="3_dmu_93_MTrfase"/>
</dbReference>
<keyword evidence="2" id="KW-0489">Methyltransferase</keyword>
<dbReference type="CDD" id="cd06588">
    <property type="entry name" value="PhnB_like"/>
    <property type="match status" value="1"/>
</dbReference>
<keyword evidence="3" id="KW-1185">Reference proteome</keyword>
<evidence type="ECO:0000313" key="3">
    <source>
        <dbReference type="Proteomes" id="UP000028981"/>
    </source>
</evidence>
<comment type="caution">
    <text evidence="2">The sequence shown here is derived from an EMBL/GenBank/DDBJ whole genome shotgun (WGS) entry which is preliminary data.</text>
</comment>
<evidence type="ECO:0000313" key="2">
    <source>
        <dbReference type="EMBL" id="KFL30319.1"/>
    </source>
</evidence>
<feature type="domain" description="PhnB-like" evidence="1">
    <location>
        <begin position="2"/>
        <end position="116"/>
    </location>
</feature>
<dbReference type="PANTHER" id="PTHR33990">
    <property type="entry name" value="PROTEIN YJDN-RELATED"/>
    <property type="match status" value="1"/>
</dbReference>
<proteinExistence type="predicted"/>
<reference evidence="2 3" key="1">
    <citation type="submission" date="2014-08" db="EMBL/GenBank/DDBJ databases">
        <authorList>
            <person name="Hassan Y.I."/>
            <person name="Lepp D."/>
            <person name="Zhou T."/>
        </authorList>
    </citation>
    <scope>NUCLEOTIDE SEQUENCE [LARGE SCALE GENOMIC DNA]</scope>
    <source>
        <strain evidence="2 3">IFO13584</strain>
    </source>
</reference>
<dbReference type="EMBL" id="JQGC01000014">
    <property type="protein sequence ID" value="KFL30319.1"/>
    <property type="molecule type" value="Genomic_DNA"/>
</dbReference>
<name>A0A087M0B6_9HYPH</name>
<gene>
    <name evidence="2" type="ORF">JP75_15320</name>
</gene>
<dbReference type="GO" id="GO:0032259">
    <property type="term" value="P:methylation"/>
    <property type="evidence" value="ECO:0007669"/>
    <property type="project" value="UniProtKB-KW"/>
</dbReference>
<keyword evidence="2" id="KW-0808">Transferase</keyword>
<dbReference type="PIRSF" id="PIRSF021700">
    <property type="entry name" value="3_dmu_93_MTrfase"/>
    <property type="match status" value="1"/>
</dbReference>
<dbReference type="Proteomes" id="UP000028981">
    <property type="component" value="Unassembled WGS sequence"/>
</dbReference>
<dbReference type="InterPro" id="IPR028973">
    <property type="entry name" value="PhnB-like"/>
</dbReference>
<dbReference type="AlphaFoldDB" id="A0A087M0B6"/>
<dbReference type="RefSeq" id="WP_035084379.1">
    <property type="nucleotide sequence ID" value="NZ_JQGC01000014.1"/>
</dbReference>
<evidence type="ECO:0000259" key="1">
    <source>
        <dbReference type="Pfam" id="PF06983"/>
    </source>
</evidence>
<dbReference type="Gene3D" id="3.10.180.10">
    <property type="entry name" value="2,3-Dihydroxybiphenyl 1,2-Dioxygenase, domain 1"/>
    <property type="match status" value="1"/>
</dbReference>
<dbReference type="Pfam" id="PF06983">
    <property type="entry name" value="3-dmu-9_3-mt"/>
    <property type="match status" value="1"/>
</dbReference>